<evidence type="ECO:0000313" key="3">
    <source>
        <dbReference type="Proteomes" id="UP001500945"/>
    </source>
</evidence>
<feature type="region of interest" description="Disordered" evidence="1">
    <location>
        <begin position="347"/>
        <end position="369"/>
    </location>
</feature>
<keyword evidence="3" id="KW-1185">Reference proteome</keyword>
<evidence type="ECO:0008006" key="4">
    <source>
        <dbReference type="Google" id="ProtNLM"/>
    </source>
</evidence>
<organism evidence="2 3">
    <name type="scientific">Fodinibacter luteus</name>
    <dbReference type="NCBI Taxonomy" id="552064"/>
    <lineage>
        <taxon>Bacteria</taxon>
        <taxon>Bacillati</taxon>
        <taxon>Actinomycetota</taxon>
        <taxon>Actinomycetes</taxon>
        <taxon>Micrococcales</taxon>
        <taxon>Intrasporangiaceae</taxon>
        <taxon>Fodinibacter (ex Wang et al. 2009)</taxon>
    </lineage>
</organism>
<comment type="caution">
    <text evidence="2">The sequence shown here is derived from an EMBL/GenBank/DDBJ whole genome shotgun (WGS) entry which is preliminary data.</text>
</comment>
<evidence type="ECO:0000313" key="2">
    <source>
        <dbReference type="EMBL" id="GAA4414103.1"/>
    </source>
</evidence>
<gene>
    <name evidence="2" type="ORF">GCM10023168_37440</name>
</gene>
<name>A0ABP8KS62_9MICO</name>
<feature type="compositionally biased region" description="Basic and acidic residues" evidence="1">
    <location>
        <begin position="26"/>
        <end position="73"/>
    </location>
</feature>
<evidence type="ECO:0000256" key="1">
    <source>
        <dbReference type="SAM" id="MobiDB-lite"/>
    </source>
</evidence>
<dbReference type="RefSeq" id="WP_345208861.1">
    <property type="nucleotide sequence ID" value="NZ_BAABGM010000033.1"/>
</dbReference>
<feature type="region of interest" description="Disordered" evidence="1">
    <location>
        <begin position="1"/>
        <end position="93"/>
    </location>
</feature>
<accession>A0ABP8KS62</accession>
<reference evidence="3" key="1">
    <citation type="journal article" date="2019" name="Int. J. Syst. Evol. Microbiol.">
        <title>The Global Catalogue of Microorganisms (GCM) 10K type strain sequencing project: providing services to taxonomists for standard genome sequencing and annotation.</title>
        <authorList>
            <consortium name="The Broad Institute Genomics Platform"/>
            <consortium name="The Broad Institute Genome Sequencing Center for Infectious Disease"/>
            <person name="Wu L."/>
            <person name="Ma J."/>
        </authorList>
    </citation>
    <scope>NUCLEOTIDE SEQUENCE [LARGE SCALE GENOMIC DNA]</scope>
    <source>
        <strain evidence="3">JCM 17809</strain>
    </source>
</reference>
<dbReference type="Proteomes" id="UP001500945">
    <property type="component" value="Unassembled WGS sequence"/>
</dbReference>
<sequence>MDDATDTPGATGIVETWAGVGGSVVDRGHGEHREDRADRGDREGREDRGDRGDWEGQEDRGDRGAGVIRERPAAARRGPLVPRAELPELPERPEALRRGPFTVAQWRTAGLPAADLRRAGLHAPTRAVRTASVPTSTRERALAFAVGLPPDAAFSHVTAAVLLRLPLPAALEAQADLDVMRPTSVAQARRRGCHGHRGLESREVLDVAGLRVVGPADTWVDLAGVAHRGLGVDDLVIVGDVVANRLDGGLGGHGEGCDQGECAGLAALTRVLEQRTRPRGKALLEQALPLVRVGSRSPMETRARLMFHRAGFPEPELNAAVRDDHGEWLLEGDLVWRAHRVVGEYQGSDHASRRRRSSDAARSATAEDHDHRVLEIHAEDVFGGARRRALLRRFARAMMLDLGDLTIE</sequence>
<protein>
    <recommendedName>
        <fullName evidence="4">DUF559 domain-containing protein</fullName>
    </recommendedName>
</protein>
<dbReference type="EMBL" id="BAABGM010000033">
    <property type="protein sequence ID" value="GAA4414103.1"/>
    <property type="molecule type" value="Genomic_DNA"/>
</dbReference>
<proteinExistence type="predicted"/>